<comment type="caution">
    <text evidence="8">The sequence shown here is derived from an EMBL/GenBank/DDBJ whole genome shotgun (WGS) entry which is preliminary data.</text>
</comment>
<evidence type="ECO:0000256" key="2">
    <source>
        <dbReference type="ARBA" id="ARBA00006577"/>
    </source>
</evidence>
<dbReference type="RefSeq" id="WP_129876068.1">
    <property type="nucleotide sequence ID" value="NZ_SEWG01000003.1"/>
</dbReference>
<dbReference type="SUPFAM" id="SSF54534">
    <property type="entry name" value="FKBP-like"/>
    <property type="match status" value="2"/>
</dbReference>
<accession>A0A4Q5LLI6</accession>
<comment type="similarity">
    <text evidence="2 6">Belongs to the FKBP-type PPIase family.</text>
</comment>
<comment type="catalytic activity">
    <reaction evidence="1 5 6">
        <text>[protein]-peptidylproline (omega=180) = [protein]-peptidylproline (omega=0)</text>
        <dbReference type="Rhea" id="RHEA:16237"/>
        <dbReference type="Rhea" id="RHEA-COMP:10747"/>
        <dbReference type="Rhea" id="RHEA-COMP:10748"/>
        <dbReference type="ChEBI" id="CHEBI:83833"/>
        <dbReference type="ChEBI" id="CHEBI:83834"/>
        <dbReference type="EC" id="5.2.1.8"/>
    </reaction>
</comment>
<keyword evidence="4 5" id="KW-0413">Isomerase</keyword>
<evidence type="ECO:0000256" key="6">
    <source>
        <dbReference type="RuleBase" id="RU003915"/>
    </source>
</evidence>
<dbReference type="InterPro" id="IPR001179">
    <property type="entry name" value="PPIase_FKBP_dom"/>
</dbReference>
<organism evidence="8 9">
    <name type="scientific">Mucilaginibacter terrigena</name>
    <dbReference type="NCBI Taxonomy" id="2492395"/>
    <lineage>
        <taxon>Bacteria</taxon>
        <taxon>Pseudomonadati</taxon>
        <taxon>Bacteroidota</taxon>
        <taxon>Sphingobacteriia</taxon>
        <taxon>Sphingobacteriales</taxon>
        <taxon>Sphingobacteriaceae</taxon>
        <taxon>Mucilaginibacter</taxon>
    </lineage>
</organism>
<dbReference type="PROSITE" id="PS51257">
    <property type="entry name" value="PROKAR_LIPOPROTEIN"/>
    <property type="match status" value="1"/>
</dbReference>
<dbReference type="Gene3D" id="3.10.50.40">
    <property type="match status" value="2"/>
</dbReference>
<dbReference type="EMBL" id="SEWG01000003">
    <property type="protein sequence ID" value="RYU90508.1"/>
    <property type="molecule type" value="Genomic_DNA"/>
</dbReference>
<reference evidence="8 9" key="1">
    <citation type="submission" date="2019-02" db="EMBL/GenBank/DDBJ databases">
        <title>Bacterial novel species Mucilaginibacter sp. 17JY9-4 isolated from soil.</title>
        <authorList>
            <person name="Jung H.-Y."/>
        </authorList>
    </citation>
    <scope>NUCLEOTIDE SEQUENCE [LARGE SCALE GENOMIC DNA]</scope>
    <source>
        <strain evidence="8 9">17JY9-4</strain>
    </source>
</reference>
<dbReference type="GO" id="GO:0003755">
    <property type="term" value="F:peptidyl-prolyl cis-trans isomerase activity"/>
    <property type="evidence" value="ECO:0007669"/>
    <property type="project" value="UniProtKB-UniRule"/>
</dbReference>
<evidence type="ECO:0000256" key="3">
    <source>
        <dbReference type="ARBA" id="ARBA00023110"/>
    </source>
</evidence>
<dbReference type="PANTHER" id="PTHR43811">
    <property type="entry name" value="FKBP-TYPE PEPTIDYL-PROLYL CIS-TRANS ISOMERASE FKPA"/>
    <property type="match status" value="1"/>
</dbReference>
<dbReference type="PROSITE" id="PS50059">
    <property type="entry name" value="FKBP_PPIASE"/>
    <property type="match status" value="1"/>
</dbReference>
<evidence type="ECO:0000256" key="1">
    <source>
        <dbReference type="ARBA" id="ARBA00000971"/>
    </source>
</evidence>
<proteinExistence type="inferred from homology"/>
<dbReference type="AlphaFoldDB" id="A0A4Q5LLI6"/>
<evidence type="ECO:0000256" key="4">
    <source>
        <dbReference type="ARBA" id="ARBA00023235"/>
    </source>
</evidence>
<dbReference type="PANTHER" id="PTHR43811:SF19">
    <property type="entry name" value="39 KDA FK506-BINDING NUCLEAR PROTEIN"/>
    <property type="match status" value="1"/>
</dbReference>
<keyword evidence="9" id="KW-1185">Reference proteome</keyword>
<dbReference type="Proteomes" id="UP000293331">
    <property type="component" value="Unassembled WGS sequence"/>
</dbReference>
<dbReference type="OrthoDB" id="9814548at2"/>
<feature type="domain" description="PPIase FKBP-type" evidence="7">
    <location>
        <begin position="200"/>
        <end position="302"/>
    </location>
</feature>
<dbReference type="EC" id="5.2.1.8" evidence="6"/>
<evidence type="ECO:0000256" key="5">
    <source>
        <dbReference type="PROSITE-ProRule" id="PRU00277"/>
    </source>
</evidence>
<evidence type="ECO:0000313" key="9">
    <source>
        <dbReference type="Proteomes" id="UP000293331"/>
    </source>
</evidence>
<evidence type="ECO:0000259" key="7">
    <source>
        <dbReference type="PROSITE" id="PS50059"/>
    </source>
</evidence>
<name>A0A4Q5LLI6_9SPHI</name>
<protein>
    <recommendedName>
        <fullName evidence="6">Peptidyl-prolyl cis-trans isomerase</fullName>
        <ecNumber evidence="6">5.2.1.8</ecNumber>
    </recommendedName>
</protein>
<sequence length="320" mass="34702">MRKNLTIIAIAALGFASCKGGFKQAEGGLLYNIRTDKSGPLVKPGDFISLNLTLKNEGDSVIGSTYDQGRPAPQIVEKTTRKGDVTSIFTLLSEGDSATVKVNIDSMFKKGAPRPPGLKGKYIIYEIKVDKVIERGNSTEAVFQAHITDYFKAQVDRMKKAEPVKMKKYVEDKKLKVTTTASGLQYEITKQGTGPNLVNGDTAVVNYTGSLLNGDVFDSSVKEDAKKIKRAMDPARKYEPYRFAVGSGTVIRGWDEGFLLLNKGSKATLVIPSELGWGEQGSQGMIPAFAPVVFTVEVLDIIKPDPNAPKPAQPTIPGVR</sequence>
<dbReference type="Pfam" id="PF00254">
    <property type="entry name" value="FKBP_C"/>
    <property type="match status" value="1"/>
</dbReference>
<evidence type="ECO:0000313" key="8">
    <source>
        <dbReference type="EMBL" id="RYU90508.1"/>
    </source>
</evidence>
<keyword evidence="3 5" id="KW-0697">Rotamase</keyword>
<gene>
    <name evidence="8" type="ORF">EWM62_07570</name>
</gene>
<dbReference type="InterPro" id="IPR046357">
    <property type="entry name" value="PPIase_dom_sf"/>
</dbReference>